<evidence type="ECO:0000256" key="2">
    <source>
        <dbReference type="ARBA" id="ARBA00012528"/>
    </source>
</evidence>
<feature type="transmembrane region" description="Helical" evidence="3">
    <location>
        <begin position="198"/>
        <end position="217"/>
    </location>
</feature>
<accession>A0A380AQA6</accession>
<comment type="cofactor">
    <cofactor evidence="1">
        <name>Mg(2+)</name>
        <dbReference type="ChEBI" id="CHEBI:18420"/>
    </cofactor>
</comment>
<dbReference type="Gene3D" id="3.30.70.270">
    <property type="match status" value="1"/>
</dbReference>
<keyword evidence="3" id="KW-0472">Membrane</keyword>
<feature type="transmembrane region" description="Helical" evidence="3">
    <location>
        <begin position="98"/>
        <end position="115"/>
    </location>
</feature>
<protein>
    <recommendedName>
        <fullName evidence="2">diguanylate cyclase</fullName>
        <ecNumber evidence="2">2.7.7.65</ecNumber>
    </recommendedName>
</protein>
<keyword evidence="3" id="KW-0812">Transmembrane</keyword>
<feature type="transmembrane region" description="Helical" evidence="3">
    <location>
        <begin position="150"/>
        <end position="178"/>
    </location>
</feature>
<dbReference type="InterPro" id="IPR050469">
    <property type="entry name" value="Diguanylate_Cyclase"/>
</dbReference>
<dbReference type="GO" id="GO:0043709">
    <property type="term" value="P:cell adhesion involved in single-species biofilm formation"/>
    <property type="evidence" value="ECO:0007669"/>
    <property type="project" value="TreeGrafter"/>
</dbReference>
<proteinExistence type="predicted"/>
<dbReference type="GO" id="GO:0005886">
    <property type="term" value="C:plasma membrane"/>
    <property type="evidence" value="ECO:0007669"/>
    <property type="project" value="TreeGrafter"/>
</dbReference>
<feature type="transmembrane region" description="Helical" evidence="3">
    <location>
        <begin position="6"/>
        <end position="28"/>
    </location>
</feature>
<evidence type="ECO:0000256" key="3">
    <source>
        <dbReference type="SAM" id="Phobius"/>
    </source>
</evidence>
<dbReference type="EC" id="2.7.7.65" evidence="2"/>
<organism evidence="5 6">
    <name type="scientific">Shewanella morhuae</name>
    <dbReference type="NCBI Taxonomy" id="365591"/>
    <lineage>
        <taxon>Bacteria</taxon>
        <taxon>Pseudomonadati</taxon>
        <taxon>Pseudomonadota</taxon>
        <taxon>Gammaproteobacteria</taxon>
        <taxon>Alteromonadales</taxon>
        <taxon>Shewanellaceae</taxon>
        <taxon>Shewanella</taxon>
    </lineage>
</organism>
<dbReference type="InterPro" id="IPR029787">
    <property type="entry name" value="Nucleotide_cyclase"/>
</dbReference>
<dbReference type="PANTHER" id="PTHR45138:SF24">
    <property type="entry name" value="DIGUANYLATE CYCLASE DGCC-RELATED"/>
    <property type="match status" value="1"/>
</dbReference>
<evidence type="ECO:0000313" key="5">
    <source>
        <dbReference type="EMBL" id="SUI85507.1"/>
    </source>
</evidence>
<dbReference type="Pfam" id="PF00990">
    <property type="entry name" value="GGDEF"/>
    <property type="match status" value="1"/>
</dbReference>
<dbReference type="EMBL" id="UGYV01000001">
    <property type="protein sequence ID" value="SUI85507.1"/>
    <property type="molecule type" value="Genomic_DNA"/>
</dbReference>
<dbReference type="AlphaFoldDB" id="A0A380AQA6"/>
<dbReference type="SUPFAM" id="SSF55073">
    <property type="entry name" value="Nucleotide cyclase"/>
    <property type="match status" value="1"/>
</dbReference>
<gene>
    <name evidence="5" type="primary">pleD_5</name>
    <name evidence="5" type="ORF">NCTC10736_02747</name>
</gene>
<dbReference type="FunFam" id="3.30.70.270:FF:000001">
    <property type="entry name" value="Diguanylate cyclase domain protein"/>
    <property type="match status" value="1"/>
</dbReference>
<dbReference type="SMART" id="SM00267">
    <property type="entry name" value="GGDEF"/>
    <property type="match status" value="1"/>
</dbReference>
<dbReference type="PANTHER" id="PTHR45138">
    <property type="entry name" value="REGULATORY COMPONENTS OF SENSORY TRANSDUCTION SYSTEM"/>
    <property type="match status" value="1"/>
</dbReference>
<evidence type="ECO:0000256" key="1">
    <source>
        <dbReference type="ARBA" id="ARBA00001946"/>
    </source>
</evidence>
<dbReference type="NCBIfam" id="TIGR00254">
    <property type="entry name" value="GGDEF"/>
    <property type="match status" value="1"/>
</dbReference>
<dbReference type="GO" id="GO:1902201">
    <property type="term" value="P:negative regulation of bacterial-type flagellum-dependent cell motility"/>
    <property type="evidence" value="ECO:0007669"/>
    <property type="project" value="TreeGrafter"/>
</dbReference>
<feature type="domain" description="GGDEF" evidence="4">
    <location>
        <begin position="258"/>
        <end position="389"/>
    </location>
</feature>
<dbReference type="InterPro" id="IPR000160">
    <property type="entry name" value="GGDEF_dom"/>
</dbReference>
<dbReference type="CDD" id="cd01949">
    <property type="entry name" value="GGDEF"/>
    <property type="match status" value="1"/>
</dbReference>
<dbReference type="InterPro" id="IPR043128">
    <property type="entry name" value="Rev_trsase/Diguanyl_cyclase"/>
</dbReference>
<dbReference type="GO" id="GO:0052621">
    <property type="term" value="F:diguanylate cyclase activity"/>
    <property type="evidence" value="ECO:0007669"/>
    <property type="project" value="UniProtKB-EC"/>
</dbReference>
<feature type="transmembrane region" description="Helical" evidence="3">
    <location>
        <begin position="121"/>
        <end position="138"/>
    </location>
</feature>
<feature type="transmembrane region" description="Helical" evidence="3">
    <location>
        <begin position="65"/>
        <end position="82"/>
    </location>
</feature>
<keyword evidence="3" id="KW-1133">Transmembrane helix</keyword>
<evidence type="ECO:0000313" key="6">
    <source>
        <dbReference type="Proteomes" id="UP000255061"/>
    </source>
</evidence>
<dbReference type="Proteomes" id="UP000255061">
    <property type="component" value="Unassembled WGS sequence"/>
</dbReference>
<reference evidence="5 6" key="1">
    <citation type="submission" date="2018-06" db="EMBL/GenBank/DDBJ databases">
        <authorList>
            <consortium name="Pathogen Informatics"/>
            <person name="Doyle S."/>
        </authorList>
    </citation>
    <scope>NUCLEOTIDE SEQUENCE [LARGE SCALE GENOMIC DNA]</scope>
    <source>
        <strain evidence="5 6">NCTC10736</strain>
    </source>
</reference>
<evidence type="ECO:0000259" key="4">
    <source>
        <dbReference type="PROSITE" id="PS50887"/>
    </source>
</evidence>
<name>A0A380AQA6_9GAMM</name>
<dbReference type="RefSeq" id="WP_115406496.1">
    <property type="nucleotide sequence ID" value="NZ_UGYV01000001.1"/>
</dbReference>
<dbReference type="PROSITE" id="PS50887">
    <property type="entry name" value="GGDEF"/>
    <property type="match status" value="1"/>
</dbReference>
<sequence length="389" mass="43568">MIFDPQALLLIQFICLLIGTSAIAWGLIAHPLNIASKASIRLSLANLCVLLGVILNTQRGEGSSYLFWFVSDISLLLGFMLLRRGTQYLFRLHNSTKFDIIALIITTAIMLSAPPNASSEHFLAAVFSSTAALFFIMLTKDNFFAIKRDVGSRIAMVMVTPLLAMAGIFIIRVFIALFLPEQSNTFLSLNTRESIPVLWFYVFLILLINIVMIGNAITRLVSKIRLLADRDQLTGLWNRRAMHKMLTHIHQRWLRDHVPYSVILLDLDHFKAINDRYGHAVGDVALQTAATLFASKLRANDVLSRHGGEEFLVLLPATNAQEALAVAEKLHRILRENPISWQKHSISLTASLGYATIYPECEPEKLLIQADQAMYRAKLAGRDRICQAG</sequence>